<dbReference type="InterPro" id="IPR020454">
    <property type="entry name" value="DAG/PE-bd"/>
</dbReference>
<dbReference type="PANTHER" id="PTHR22968:SF14">
    <property type="entry name" value="PROTEIN KINASE C"/>
    <property type="match status" value="1"/>
</dbReference>
<dbReference type="Pfam" id="PF00130">
    <property type="entry name" value="C1_1"/>
    <property type="match status" value="2"/>
</dbReference>
<dbReference type="PROSITE" id="PS00479">
    <property type="entry name" value="ZF_DAG_PE_1"/>
    <property type="match status" value="1"/>
</dbReference>
<dbReference type="InterPro" id="IPR046349">
    <property type="entry name" value="C1-like_sf"/>
</dbReference>
<feature type="domain" description="Phorbol-ester/DAG-type" evidence="3">
    <location>
        <begin position="79"/>
        <end position="110"/>
    </location>
</feature>
<dbReference type="GO" id="GO:0007200">
    <property type="term" value="P:phospholipase C-activating G protein-coupled receptor signaling pathway"/>
    <property type="evidence" value="ECO:0007669"/>
    <property type="project" value="TreeGrafter"/>
</dbReference>
<sequence>MHRIHEINGHRFLATLLRQPTFCSYCDKFIYGLGKQGYQCQGCRMVVHKKCHDSVQAVCPNSKEMDEHHHQENVEGVVAHQLSKKTFLRPTFCEHCGSLIYGLMKQGLKCGGDYFNATEPIINVAKGIYPLAIPEMLSCLIERIKVLKFFI</sequence>
<accession>A0A132A4Y7</accession>
<keyword evidence="2" id="KW-0862">Zinc</keyword>
<reference evidence="4 5" key="1">
    <citation type="journal article" date="2015" name="Parasit. Vectors">
        <title>Draft genome of the scabies mite.</title>
        <authorList>
            <person name="Rider S.D.Jr."/>
            <person name="Morgan M.S."/>
            <person name="Arlian L.G."/>
        </authorList>
    </citation>
    <scope>NUCLEOTIDE SEQUENCE [LARGE SCALE GENOMIC DNA]</scope>
    <source>
        <strain evidence="4">Arlian Lab</strain>
    </source>
</reference>
<dbReference type="PANTHER" id="PTHR22968">
    <property type="entry name" value="PROTEIN KINASE C, MU"/>
    <property type="match status" value="1"/>
</dbReference>
<dbReference type="GO" id="GO:0005829">
    <property type="term" value="C:cytosol"/>
    <property type="evidence" value="ECO:0007669"/>
    <property type="project" value="TreeGrafter"/>
</dbReference>
<dbReference type="GO" id="GO:0016020">
    <property type="term" value="C:membrane"/>
    <property type="evidence" value="ECO:0007669"/>
    <property type="project" value="UniProtKB-SubCell"/>
</dbReference>
<dbReference type="EMBL" id="JXLN01010633">
    <property type="protein sequence ID" value="KPM06032.1"/>
    <property type="molecule type" value="Genomic_DNA"/>
</dbReference>
<evidence type="ECO:0000256" key="2">
    <source>
        <dbReference type="ARBA" id="ARBA00022833"/>
    </source>
</evidence>
<dbReference type="OrthoDB" id="63267at2759"/>
<dbReference type="GO" id="GO:0035556">
    <property type="term" value="P:intracellular signal transduction"/>
    <property type="evidence" value="ECO:0007669"/>
    <property type="project" value="TreeGrafter"/>
</dbReference>
<evidence type="ECO:0000256" key="1">
    <source>
        <dbReference type="ARBA" id="ARBA00022723"/>
    </source>
</evidence>
<keyword evidence="4" id="KW-0418">Kinase</keyword>
<dbReference type="AlphaFoldDB" id="A0A132A4Y7"/>
<keyword evidence="4" id="KW-0808">Transferase</keyword>
<dbReference type="PROSITE" id="PS50081">
    <property type="entry name" value="ZF_DAG_PE_2"/>
    <property type="match status" value="2"/>
</dbReference>
<dbReference type="GO" id="GO:0008270">
    <property type="term" value="F:zinc ion binding"/>
    <property type="evidence" value="ECO:0007669"/>
    <property type="project" value="UniProtKB-KW"/>
</dbReference>
<dbReference type="Gene3D" id="3.30.60.20">
    <property type="match status" value="2"/>
</dbReference>
<name>A0A132A4Y7_SARSC</name>
<evidence type="ECO:0000313" key="4">
    <source>
        <dbReference type="EMBL" id="KPM06032.1"/>
    </source>
</evidence>
<dbReference type="SUPFAM" id="SSF57889">
    <property type="entry name" value="Cysteine-rich domain"/>
    <property type="match status" value="2"/>
</dbReference>
<organism evidence="4 5">
    <name type="scientific">Sarcoptes scabiei</name>
    <name type="common">Itch mite</name>
    <name type="synonym">Acarus scabiei</name>
    <dbReference type="NCBI Taxonomy" id="52283"/>
    <lineage>
        <taxon>Eukaryota</taxon>
        <taxon>Metazoa</taxon>
        <taxon>Ecdysozoa</taxon>
        <taxon>Arthropoda</taxon>
        <taxon>Chelicerata</taxon>
        <taxon>Arachnida</taxon>
        <taxon>Acari</taxon>
        <taxon>Acariformes</taxon>
        <taxon>Sarcoptiformes</taxon>
        <taxon>Astigmata</taxon>
        <taxon>Psoroptidia</taxon>
        <taxon>Sarcoptoidea</taxon>
        <taxon>Sarcoptidae</taxon>
        <taxon>Sarcoptinae</taxon>
        <taxon>Sarcoptes</taxon>
    </lineage>
</organism>
<gene>
    <name evidence="4" type="ORF">QR98_0045050</name>
</gene>
<evidence type="ECO:0000259" key="3">
    <source>
        <dbReference type="PROSITE" id="PS50081"/>
    </source>
</evidence>
<dbReference type="VEuPathDB" id="VectorBase:SSCA007684"/>
<dbReference type="PRINTS" id="PR00008">
    <property type="entry name" value="DAGPEDOMAIN"/>
</dbReference>
<dbReference type="Proteomes" id="UP000616769">
    <property type="component" value="Unassembled WGS sequence"/>
</dbReference>
<keyword evidence="1" id="KW-0479">Metal-binding</keyword>
<dbReference type="GO" id="GO:0004674">
    <property type="term" value="F:protein serine/threonine kinase activity"/>
    <property type="evidence" value="ECO:0007669"/>
    <property type="project" value="UniProtKB-KW"/>
</dbReference>
<dbReference type="SMART" id="SM00109">
    <property type="entry name" value="C1"/>
    <property type="match status" value="1"/>
</dbReference>
<dbReference type="InterPro" id="IPR002219">
    <property type="entry name" value="PKC_DAG/PE"/>
</dbReference>
<evidence type="ECO:0000313" key="5">
    <source>
        <dbReference type="Proteomes" id="UP000616769"/>
    </source>
</evidence>
<comment type="caution">
    <text evidence="4">The sequence shown here is derived from an EMBL/GenBank/DDBJ whole genome shotgun (WGS) entry which is preliminary data.</text>
</comment>
<feature type="domain" description="Phorbol-ester/DAG-type" evidence="3">
    <location>
        <begin position="9"/>
        <end position="59"/>
    </location>
</feature>
<proteinExistence type="predicted"/>
<protein>
    <submittedName>
        <fullName evidence="4">Kinase C-like protein 1</fullName>
    </submittedName>
</protein>